<dbReference type="Pfam" id="PF01551">
    <property type="entry name" value="Peptidase_M23"/>
    <property type="match status" value="1"/>
</dbReference>
<feature type="domain" description="M23ase beta-sheet core" evidence="1">
    <location>
        <begin position="42"/>
        <end position="129"/>
    </location>
</feature>
<dbReference type="PANTHER" id="PTHR21666:SF286">
    <property type="entry name" value="LIPOPROTEIN NLPD"/>
    <property type="match status" value="1"/>
</dbReference>
<evidence type="ECO:0000259" key="1">
    <source>
        <dbReference type="Pfam" id="PF01551"/>
    </source>
</evidence>
<dbReference type="CDD" id="cd12797">
    <property type="entry name" value="M23_peptidase"/>
    <property type="match status" value="1"/>
</dbReference>
<proteinExistence type="predicted"/>
<dbReference type="Proteomes" id="UP000292003">
    <property type="component" value="Unassembled WGS sequence"/>
</dbReference>
<accession>A0A4Q7J8U2</accession>
<reference evidence="2 3" key="1">
    <citation type="submission" date="2019-02" db="EMBL/GenBank/DDBJ databases">
        <title>Draft genome sequence of Amycolatopsis sp. 8-3EHSu isolated from roots of Suaeda maritima.</title>
        <authorList>
            <person name="Duangmal K."/>
            <person name="Chantavorakit T."/>
        </authorList>
    </citation>
    <scope>NUCLEOTIDE SEQUENCE [LARGE SCALE GENOMIC DNA]</scope>
    <source>
        <strain evidence="2 3">8-3EHSu</strain>
    </source>
</reference>
<evidence type="ECO:0000313" key="2">
    <source>
        <dbReference type="EMBL" id="RZQ63282.1"/>
    </source>
</evidence>
<dbReference type="PANTHER" id="PTHR21666">
    <property type="entry name" value="PEPTIDASE-RELATED"/>
    <property type="match status" value="1"/>
</dbReference>
<sequence>MLVAPTAQAAAFPQFSLPFAAGQVVGSAGIHSDNGRSGVKNAIDLNPRDELVRAPLAGTVSIQRCSAGDWVTIDHEGGWRTGYYHMENITVTDGQRVEPGTPLGNIGNALPCGGSSSGAHVHFTLWTLGAAAARSADPIAAGNWDGVSYDRLATEVADAVGEAVTGKTFGGWRFTEGSEQYAGTATEVSTGKTVELPGRFRYEG</sequence>
<keyword evidence="3" id="KW-1185">Reference proteome</keyword>
<protein>
    <submittedName>
        <fullName evidence="2">M23 family metallopeptidase</fullName>
    </submittedName>
</protein>
<evidence type="ECO:0000313" key="3">
    <source>
        <dbReference type="Proteomes" id="UP000292003"/>
    </source>
</evidence>
<dbReference type="GO" id="GO:0004222">
    <property type="term" value="F:metalloendopeptidase activity"/>
    <property type="evidence" value="ECO:0007669"/>
    <property type="project" value="TreeGrafter"/>
</dbReference>
<dbReference type="OrthoDB" id="6188067at2"/>
<gene>
    <name evidence="2" type="ORF">EWH70_16165</name>
</gene>
<organism evidence="2 3">
    <name type="scientific">Amycolatopsis suaedae</name>
    <dbReference type="NCBI Taxonomy" id="2510978"/>
    <lineage>
        <taxon>Bacteria</taxon>
        <taxon>Bacillati</taxon>
        <taxon>Actinomycetota</taxon>
        <taxon>Actinomycetes</taxon>
        <taxon>Pseudonocardiales</taxon>
        <taxon>Pseudonocardiaceae</taxon>
        <taxon>Amycolatopsis</taxon>
    </lineage>
</organism>
<dbReference type="InterPro" id="IPR050570">
    <property type="entry name" value="Cell_wall_metabolism_enzyme"/>
</dbReference>
<name>A0A4Q7J8U2_9PSEU</name>
<dbReference type="Gene3D" id="2.70.70.10">
    <property type="entry name" value="Glucose Permease (Domain IIA)"/>
    <property type="match status" value="1"/>
</dbReference>
<dbReference type="AlphaFoldDB" id="A0A4Q7J8U2"/>
<dbReference type="EMBL" id="SFCC01000007">
    <property type="protein sequence ID" value="RZQ63282.1"/>
    <property type="molecule type" value="Genomic_DNA"/>
</dbReference>
<dbReference type="SUPFAM" id="SSF51261">
    <property type="entry name" value="Duplicated hybrid motif"/>
    <property type="match status" value="1"/>
</dbReference>
<dbReference type="InterPro" id="IPR016047">
    <property type="entry name" value="M23ase_b-sheet_dom"/>
</dbReference>
<comment type="caution">
    <text evidence="2">The sequence shown here is derived from an EMBL/GenBank/DDBJ whole genome shotgun (WGS) entry which is preliminary data.</text>
</comment>
<dbReference type="InterPro" id="IPR011055">
    <property type="entry name" value="Dup_hybrid_motif"/>
</dbReference>